<dbReference type="PANTHER" id="PTHR24198:SF165">
    <property type="entry name" value="ANKYRIN REPEAT-CONTAINING PROTEIN-RELATED"/>
    <property type="match status" value="1"/>
</dbReference>
<dbReference type="OrthoDB" id="426293at2759"/>
<proteinExistence type="predicted"/>
<dbReference type="EMBL" id="VICG01000013">
    <property type="protein sequence ID" value="KAA8565481.1"/>
    <property type="molecule type" value="Genomic_DNA"/>
</dbReference>
<evidence type="ECO:0000313" key="3">
    <source>
        <dbReference type="EMBL" id="KAA8565481.1"/>
    </source>
</evidence>
<dbReference type="PANTHER" id="PTHR24198">
    <property type="entry name" value="ANKYRIN REPEAT AND PROTEIN KINASE DOMAIN-CONTAINING PROTEIN"/>
    <property type="match status" value="1"/>
</dbReference>
<protein>
    <submittedName>
        <fullName evidence="3">Uncharacterized protein</fullName>
    </submittedName>
</protein>
<keyword evidence="2" id="KW-0040">ANK repeat</keyword>
<dbReference type="VEuPathDB" id="FungiDB:MFRU_006g00640"/>
<keyword evidence="4" id="KW-1185">Reference proteome</keyword>
<organism evidence="3 4">
    <name type="scientific">Monilinia fructicola</name>
    <name type="common">Brown rot fungus</name>
    <name type="synonym">Ciboria fructicola</name>
    <dbReference type="NCBI Taxonomy" id="38448"/>
    <lineage>
        <taxon>Eukaryota</taxon>
        <taxon>Fungi</taxon>
        <taxon>Dikarya</taxon>
        <taxon>Ascomycota</taxon>
        <taxon>Pezizomycotina</taxon>
        <taxon>Leotiomycetes</taxon>
        <taxon>Helotiales</taxon>
        <taxon>Sclerotiniaceae</taxon>
        <taxon>Monilinia</taxon>
    </lineage>
</organism>
<dbReference type="Gene3D" id="1.25.40.20">
    <property type="entry name" value="Ankyrin repeat-containing domain"/>
    <property type="match status" value="1"/>
</dbReference>
<evidence type="ECO:0000256" key="2">
    <source>
        <dbReference type="ARBA" id="ARBA00023043"/>
    </source>
</evidence>
<keyword evidence="1" id="KW-0677">Repeat</keyword>
<dbReference type="InterPro" id="IPR002110">
    <property type="entry name" value="Ankyrin_rpt"/>
</dbReference>
<sequence length="191" mass="20912">MDTDNSKILIEAASTGKIDVLEQLLEDTNQEETIQALLNAAAWKSHTSTVAFLLSRYPSVPLPEETIRAAVYSSSIDLFSILLSKDPTVINRQFDRRGTPIALACMSKQPVEFLEFLLKAGADPNQDPDTAPLPLVSVAAFYHDSRAAELLLKHGAKLEDSGALETAVRRGNSVMVRFFTDYGVKSDEVEA</sequence>
<dbReference type="AlphaFoldDB" id="A0A5M9J8H1"/>
<evidence type="ECO:0000313" key="4">
    <source>
        <dbReference type="Proteomes" id="UP000322873"/>
    </source>
</evidence>
<dbReference type="Pfam" id="PF00023">
    <property type="entry name" value="Ank"/>
    <property type="match status" value="1"/>
</dbReference>
<dbReference type="SMART" id="SM00248">
    <property type="entry name" value="ANK"/>
    <property type="match status" value="3"/>
</dbReference>
<gene>
    <name evidence="3" type="ORF">EYC84_009340</name>
</gene>
<dbReference type="Proteomes" id="UP000322873">
    <property type="component" value="Unassembled WGS sequence"/>
</dbReference>
<comment type="caution">
    <text evidence="3">The sequence shown here is derived from an EMBL/GenBank/DDBJ whole genome shotgun (WGS) entry which is preliminary data.</text>
</comment>
<evidence type="ECO:0000256" key="1">
    <source>
        <dbReference type="ARBA" id="ARBA00022737"/>
    </source>
</evidence>
<dbReference type="SUPFAM" id="SSF48403">
    <property type="entry name" value="Ankyrin repeat"/>
    <property type="match status" value="1"/>
</dbReference>
<dbReference type="InterPro" id="IPR036770">
    <property type="entry name" value="Ankyrin_rpt-contain_sf"/>
</dbReference>
<name>A0A5M9J8H1_MONFR</name>
<reference evidence="3 4" key="1">
    <citation type="submission" date="2019-06" db="EMBL/GenBank/DDBJ databases">
        <title>Genome Sequence of the Brown Rot Fungal Pathogen Monilinia fructicola.</title>
        <authorList>
            <person name="De Miccolis Angelini R.M."/>
            <person name="Landi L."/>
            <person name="Abate D."/>
            <person name="Pollastro S."/>
            <person name="Romanazzi G."/>
            <person name="Faretra F."/>
        </authorList>
    </citation>
    <scope>NUCLEOTIDE SEQUENCE [LARGE SCALE GENOMIC DNA]</scope>
    <source>
        <strain evidence="3 4">Mfrc123</strain>
    </source>
</reference>
<accession>A0A5M9J8H1</accession>